<evidence type="ECO:0000313" key="1">
    <source>
        <dbReference type="EMBL" id="MCI0183900.1"/>
    </source>
</evidence>
<dbReference type="Proteomes" id="UP001139263">
    <property type="component" value="Unassembled WGS sequence"/>
</dbReference>
<accession>A0A9X1V9W4</accession>
<evidence type="ECO:0000313" key="2">
    <source>
        <dbReference type="Proteomes" id="UP001139263"/>
    </source>
</evidence>
<proteinExistence type="predicted"/>
<protein>
    <submittedName>
        <fullName evidence="1">Uncharacterized protein</fullName>
    </submittedName>
</protein>
<keyword evidence="2" id="KW-1185">Reference proteome</keyword>
<organism evidence="1 2">
    <name type="scientific">Sulfoacidibacillus ferrooxidans</name>
    <dbReference type="NCBI Taxonomy" id="2005001"/>
    <lineage>
        <taxon>Bacteria</taxon>
        <taxon>Bacillati</taxon>
        <taxon>Bacillota</taxon>
        <taxon>Bacilli</taxon>
        <taxon>Bacillales</taxon>
        <taxon>Alicyclobacillaceae</taxon>
        <taxon>Sulfoacidibacillus</taxon>
    </lineage>
</organism>
<dbReference type="EMBL" id="JALBUF010000007">
    <property type="protein sequence ID" value="MCI0183900.1"/>
    <property type="molecule type" value="Genomic_DNA"/>
</dbReference>
<name>A0A9X1V9W4_9BACL</name>
<gene>
    <name evidence="1" type="ORF">MM817_02192</name>
</gene>
<reference evidence="1" key="1">
    <citation type="submission" date="2022-03" db="EMBL/GenBank/DDBJ databases">
        <title>Draft Genome Sequence of Firmicute Strain S0AB, a Heterotrophic Iron/Sulfur-Oxidizing Extreme Acidophile.</title>
        <authorList>
            <person name="Vergara E."/>
            <person name="Pakostova E."/>
            <person name="Johnson D.B."/>
            <person name="Holmes D.S."/>
        </authorList>
    </citation>
    <scope>NUCLEOTIDE SEQUENCE</scope>
    <source>
        <strain evidence="1">S0AB</strain>
    </source>
</reference>
<sequence length="443" mass="50807">MTQLWGISLILCGVGLWLHNDSALIIGSGLFTVSWFTIIDEVQGSPVITWSKRCLYKWSIQWKLRKLIHEHEEIVGLCRRFAQKYPRYLRVPYQFGESNEVRLAKLPIVYAHHVSIKEFPAPWNDLAVVAKRQIGFSVDVLLLVLIANREVCKFYRSRIEIEVLQKKQLETAEDFASACLRFSIWERECERENGAPTFLYRELFATLLEEFWSVQQMRQFVKATRLTPVLTIVNTGIAIAQEAVVKNRRAIILESRLFNKERSDGVHEDVDLEVENELLTVDSLNQLATENMVACIHLIQEVFIQDKASLATRCEAEHDGYFVTHTGNQRILFQIGVADEDGSVALSILDHVYVRMALEQTVRAMVLSLGKVDARFLQYADQLGILVLPSAELDRLLAAYTERMWHIVDWSLRTSMRAQKQVDDDVEILNEIPSEGLELGLST</sequence>
<dbReference type="RefSeq" id="WP_241714842.1">
    <property type="nucleotide sequence ID" value="NZ_JALBUF010000007.1"/>
</dbReference>
<dbReference type="AlphaFoldDB" id="A0A9X1V9W4"/>
<comment type="caution">
    <text evidence="1">The sequence shown here is derived from an EMBL/GenBank/DDBJ whole genome shotgun (WGS) entry which is preliminary data.</text>
</comment>